<reference evidence="2 3" key="1">
    <citation type="submission" date="2020-08" db="EMBL/GenBank/DDBJ databases">
        <title>Sphingobacterium sp. DN04309 isolated from aquaculture water.</title>
        <authorList>
            <person name="Zhang M."/>
        </authorList>
    </citation>
    <scope>NUCLEOTIDE SEQUENCE [LARGE SCALE GENOMIC DNA]</scope>
    <source>
        <strain evidence="2 3">DN04309</strain>
    </source>
</reference>
<dbReference type="RefSeq" id="WP_190302492.1">
    <property type="nucleotide sequence ID" value="NZ_JACOIJ010000023.1"/>
</dbReference>
<protein>
    <submittedName>
        <fullName evidence="2">DUF45 domain-containing protein</fullName>
    </submittedName>
</protein>
<comment type="caution">
    <text evidence="2">The sequence shown here is derived from an EMBL/GenBank/DDBJ whole genome shotgun (WGS) entry which is preliminary data.</text>
</comment>
<name>A0ABR7YG18_9SPHI</name>
<evidence type="ECO:0000259" key="1">
    <source>
        <dbReference type="Pfam" id="PF01863"/>
    </source>
</evidence>
<evidence type="ECO:0000313" key="3">
    <source>
        <dbReference type="Proteomes" id="UP000651271"/>
    </source>
</evidence>
<sequence length="212" mass="25385">MYLEIEGKNYVIHLKTDIDTVYMRKVENDIVHLNVPALFPQENLIHYIQKELPKVIRKKSKKLVFEVHELNIFGRNYPIKLRVDETSYLKNNILYTHPKFLSTKSSIEKLKDSLLLNFLNDSMSMLEEELNIILPEINLKNLKTKYSSICHNKQHITYAKALKEKSKDFITYVVILTVGKFLRYSEDQIYFLLNKHVSDWRHCERIYKYEQQ</sequence>
<keyword evidence="3" id="KW-1185">Reference proteome</keyword>
<organism evidence="2 3">
    <name type="scientific">Sphingobacterium litopenaei</name>
    <dbReference type="NCBI Taxonomy" id="2763500"/>
    <lineage>
        <taxon>Bacteria</taxon>
        <taxon>Pseudomonadati</taxon>
        <taxon>Bacteroidota</taxon>
        <taxon>Sphingobacteriia</taxon>
        <taxon>Sphingobacteriales</taxon>
        <taxon>Sphingobacteriaceae</taxon>
        <taxon>Sphingobacterium</taxon>
    </lineage>
</organism>
<gene>
    <name evidence="2" type="ORF">H8B04_11860</name>
</gene>
<proteinExistence type="predicted"/>
<dbReference type="EMBL" id="JACOIJ010000023">
    <property type="protein sequence ID" value="MBD1430253.1"/>
    <property type="molecule type" value="Genomic_DNA"/>
</dbReference>
<feature type="domain" description="YgjP-like metallopeptidase" evidence="1">
    <location>
        <begin position="29"/>
        <end position="175"/>
    </location>
</feature>
<dbReference type="Pfam" id="PF01863">
    <property type="entry name" value="YgjP-like"/>
    <property type="match status" value="1"/>
</dbReference>
<accession>A0ABR7YG18</accession>
<dbReference type="InterPro" id="IPR002725">
    <property type="entry name" value="YgjP-like_metallopeptidase"/>
</dbReference>
<dbReference type="Proteomes" id="UP000651271">
    <property type="component" value="Unassembled WGS sequence"/>
</dbReference>
<evidence type="ECO:0000313" key="2">
    <source>
        <dbReference type="EMBL" id="MBD1430253.1"/>
    </source>
</evidence>